<keyword evidence="2" id="KW-1185">Reference proteome</keyword>
<proteinExistence type="predicted"/>
<evidence type="ECO:0000313" key="2">
    <source>
        <dbReference type="Proteomes" id="UP000322667"/>
    </source>
</evidence>
<evidence type="ECO:0000313" key="1">
    <source>
        <dbReference type="EMBL" id="TYI17691.1"/>
    </source>
</evidence>
<reference evidence="1 2" key="1">
    <citation type="submission" date="2019-07" db="EMBL/GenBank/DDBJ databases">
        <title>WGS assembly of Gossypium tomentosum.</title>
        <authorList>
            <person name="Chen Z.J."/>
            <person name="Sreedasyam A."/>
            <person name="Ando A."/>
            <person name="Song Q."/>
            <person name="De L."/>
            <person name="Hulse-Kemp A."/>
            <person name="Ding M."/>
            <person name="Ye W."/>
            <person name="Kirkbride R."/>
            <person name="Jenkins J."/>
            <person name="Plott C."/>
            <person name="Lovell J."/>
            <person name="Lin Y.-M."/>
            <person name="Vaughn R."/>
            <person name="Liu B."/>
            <person name="Li W."/>
            <person name="Simpson S."/>
            <person name="Scheffler B."/>
            <person name="Saski C."/>
            <person name="Grover C."/>
            <person name="Hu G."/>
            <person name="Conover J."/>
            <person name="Carlson J."/>
            <person name="Shu S."/>
            <person name="Boston L."/>
            <person name="Williams M."/>
            <person name="Peterson D."/>
            <person name="Mcgee K."/>
            <person name="Jones D."/>
            <person name="Wendel J."/>
            <person name="Stelly D."/>
            <person name="Grimwood J."/>
            <person name="Schmutz J."/>
        </authorList>
    </citation>
    <scope>NUCLEOTIDE SEQUENCE [LARGE SCALE GENOMIC DNA]</scope>
    <source>
        <strain evidence="1">7179.01</strain>
    </source>
</reference>
<name>A0A5D2PMW6_GOSTO</name>
<dbReference type="AlphaFoldDB" id="A0A5D2PMW6"/>
<dbReference type="EMBL" id="CM017616">
    <property type="protein sequence ID" value="TYI17691.1"/>
    <property type="molecule type" value="Genomic_DNA"/>
</dbReference>
<sequence>MPSHCHLMGKDSATVCNSLRTLLAAGSTLSIPFHSPEKGSSKILPFVKLFSKTGVLINIKIVIGRCTISRLNIS</sequence>
<protein>
    <submittedName>
        <fullName evidence="1">Uncharacterized protein</fullName>
    </submittedName>
</protein>
<accession>A0A5D2PMW6</accession>
<dbReference type="Proteomes" id="UP000322667">
    <property type="component" value="Chromosome A07"/>
</dbReference>
<gene>
    <name evidence="1" type="ORF">ES332_A07G043200v1</name>
</gene>
<organism evidence="1 2">
    <name type="scientific">Gossypium tomentosum</name>
    <name type="common">Hawaiian cotton</name>
    <name type="synonym">Gossypium sandvicense</name>
    <dbReference type="NCBI Taxonomy" id="34277"/>
    <lineage>
        <taxon>Eukaryota</taxon>
        <taxon>Viridiplantae</taxon>
        <taxon>Streptophyta</taxon>
        <taxon>Embryophyta</taxon>
        <taxon>Tracheophyta</taxon>
        <taxon>Spermatophyta</taxon>
        <taxon>Magnoliopsida</taxon>
        <taxon>eudicotyledons</taxon>
        <taxon>Gunneridae</taxon>
        <taxon>Pentapetalae</taxon>
        <taxon>rosids</taxon>
        <taxon>malvids</taxon>
        <taxon>Malvales</taxon>
        <taxon>Malvaceae</taxon>
        <taxon>Malvoideae</taxon>
        <taxon>Gossypium</taxon>
    </lineage>
</organism>